<dbReference type="Gene3D" id="3.30.565.10">
    <property type="entry name" value="Histidine kinase-like ATPase, C-terminal domain"/>
    <property type="match status" value="1"/>
</dbReference>
<evidence type="ECO:0000256" key="6">
    <source>
        <dbReference type="ARBA" id="ARBA00022741"/>
    </source>
</evidence>
<accession>A0A7D4BG77</accession>
<dbReference type="GO" id="GO:0005886">
    <property type="term" value="C:plasma membrane"/>
    <property type="evidence" value="ECO:0007669"/>
    <property type="project" value="TreeGrafter"/>
</dbReference>
<dbReference type="PROSITE" id="PS50109">
    <property type="entry name" value="HIS_KIN"/>
    <property type="match status" value="1"/>
</dbReference>
<organism evidence="13 14">
    <name type="scientific">Kroppenstedtia pulmonis</name>
    <dbReference type="NCBI Taxonomy" id="1380685"/>
    <lineage>
        <taxon>Bacteria</taxon>
        <taxon>Bacillati</taxon>
        <taxon>Bacillota</taxon>
        <taxon>Bacilli</taxon>
        <taxon>Bacillales</taxon>
        <taxon>Thermoactinomycetaceae</taxon>
        <taxon>Kroppenstedtia</taxon>
    </lineage>
</organism>
<feature type="domain" description="Histidine kinase" evidence="12">
    <location>
        <begin position="353"/>
        <end position="578"/>
    </location>
</feature>
<evidence type="ECO:0000256" key="3">
    <source>
        <dbReference type="ARBA" id="ARBA00012438"/>
    </source>
</evidence>
<dbReference type="CDD" id="cd00082">
    <property type="entry name" value="HisKA"/>
    <property type="match status" value="1"/>
</dbReference>
<dbReference type="EMBL" id="CP048104">
    <property type="protein sequence ID" value="QKG83355.1"/>
    <property type="molecule type" value="Genomic_DNA"/>
</dbReference>
<dbReference type="InterPro" id="IPR050351">
    <property type="entry name" value="BphY/WalK/GraS-like"/>
</dbReference>
<dbReference type="PANTHER" id="PTHR45453:SF1">
    <property type="entry name" value="PHOSPHATE REGULON SENSOR PROTEIN PHOR"/>
    <property type="match status" value="1"/>
</dbReference>
<evidence type="ECO:0000256" key="7">
    <source>
        <dbReference type="ARBA" id="ARBA00022777"/>
    </source>
</evidence>
<dbReference type="Gene3D" id="1.10.287.130">
    <property type="match status" value="1"/>
</dbReference>
<dbReference type="GO" id="GO:0000155">
    <property type="term" value="F:phosphorelay sensor kinase activity"/>
    <property type="evidence" value="ECO:0007669"/>
    <property type="project" value="InterPro"/>
</dbReference>
<dbReference type="InterPro" id="IPR004358">
    <property type="entry name" value="Sig_transdc_His_kin-like_C"/>
</dbReference>
<feature type="transmembrane region" description="Helical" evidence="11">
    <location>
        <begin position="12"/>
        <end position="35"/>
    </location>
</feature>
<name>A0A7D4BG77_9BACL</name>
<keyword evidence="4" id="KW-0597">Phosphoprotein</keyword>
<dbReference type="GO" id="GO:0004721">
    <property type="term" value="F:phosphoprotein phosphatase activity"/>
    <property type="evidence" value="ECO:0007669"/>
    <property type="project" value="TreeGrafter"/>
</dbReference>
<dbReference type="InterPro" id="IPR003594">
    <property type="entry name" value="HATPase_dom"/>
</dbReference>
<comment type="subcellular location">
    <subcellularLocation>
        <location evidence="2">Membrane</location>
    </subcellularLocation>
</comment>
<keyword evidence="5" id="KW-0808">Transferase</keyword>
<keyword evidence="11" id="KW-0812">Transmembrane</keyword>
<dbReference type="EC" id="2.7.13.3" evidence="3"/>
<evidence type="ECO:0000256" key="9">
    <source>
        <dbReference type="ARBA" id="ARBA00023012"/>
    </source>
</evidence>
<evidence type="ECO:0000256" key="11">
    <source>
        <dbReference type="SAM" id="Phobius"/>
    </source>
</evidence>
<dbReference type="Proteomes" id="UP000503088">
    <property type="component" value="Chromosome"/>
</dbReference>
<proteinExistence type="predicted"/>
<dbReference type="SMART" id="SM00387">
    <property type="entry name" value="HATPase_c"/>
    <property type="match status" value="1"/>
</dbReference>
<dbReference type="RefSeq" id="WP_173219951.1">
    <property type="nucleotide sequence ID" value="NZ_CP048104.1"/>
</dbReference>
<dbReference type="SMART" id="SM00388">
    <property type="entry name" value="HisKA"/>
    <property type="match status" value="1"/>
</dbReference>
<dbReference type="InterPro" id="IPR036890">
    <property type="entry name" value="HATPase_C_sf"/>
</dbReference>
<dbReference type="InterPro" id="IPR003661">
    <property type="entry name" value="HisK_dim/P_dom"/>
</dbReference>
<evidence type="ECO:0000256" key="2">
    <source>
        <dbReference type="ARBA" id="ARBA00004370"/>
    </source>
</evidence>
<reference evidence="13 14" key="1">
    <citation type="submission" date="2020-01" db="EMBL/GenBank/DDBJ databases">
        <authorList>
            <person name="Gulvik C.A."/>
            <person name="Batra D.G."/>
        </authorList>
    </citation>
    <scope>NUCLEOTIDE SEQUENCE [LARGE SCALE GENOMIC DNA]</scope>
    <source>
        <strain evidence="13 14">W9323</strain>
    </source>
</reference>
<dbReference type="Pfam" id="PF00512">
    <property type="entry name" value="HisKA"/>
    <property type="match status" value="1"/>
</dbReference>
<evidence type="ECO:0000256" key="5">
    <source>
        <dbReference type="ARBA" id="ARBA00022679"/>
    </source>
</evidence>
<evidence type="ECO:0000313" key="14">
    <source>
        <dbReference type="Proteomes" id="UP000503088"/>
    </source>
</evidence>
<dbReference type="GO" id="GO:0016036">
    <property type="term" value="P:cellular response to phosphate starvation"/>
    <property type="evidence" value="ECO:0007669"/>
    <property type="project" value="TreeGrafter"/>
</dbReference>
<dbReference type="AlphaFoldDB" id="A0A7D4BG77"/>
<keyword evidence="10" id="KW-0175">Coiled coil</keyword>
<evidence type="ECO:0000256" key="8">
    <source>
        <dbReference type="ARBA" id="ARBA00022840"/>
    </source>
</evidence>
<keyword evidence="6" id="KW-0547">Nucleotide-binding</keyword>
<feature type="coiled-coil region" evidence="10">
    <location>
        <begin position="319"/>
        <end position="353"/>
    </location>
</feature>
<keyword evidence="14" id="KW-1185">Reference proteome</keyword>
<dbReference type="SUPFAM" id="SSF47384">
    <property type="entry name" value="Homodimeric domain of signal transducing histidine kinase"/>
    <property type="match status" value="1"/>
</dbReference>
<evidence type="ECO:0000259" key="12">
    <source>
        <dbReference type="PROSITE" id="PS50109"/>
    </source>
</evidence>
<dbReference type="PANTHER" id="PTHR45453">
    <property type="entry name" value="PHOSPHATE REGULON SENSOR PROTEIN PHOR"/>
    <property type="match status" value="1"/>
</dbReference>
<dbReference type="CDD" id="cd00075">
    <property type="entry name" value="HATPase"/>
    <property type="match status" value="1"/>
</dbReference>
<keyword evidence="11" id="KW-1133">Transmembrane helix</keyword>
<comment type="catalytic activity">
    <reaction evidence="1">
        <text>ATP + protein L-histidine = ADP + protein N-phospho-L-histidine.</text>
        <dbReference type="EC" id="2.7.13.3"/>
    </reaction>
</comment>
<dbReference type="Pfam" id="PF02518">
    <property type="entry name" value="HATPase_c"/>
    <property type="match status" value="1"/>
</dbReference>
<sequence>MGLNARITLRFLLWLGIYLIMMGLVAVGSLTFYSVSQFGEPYGKKHPYSGDVLRETVRHTQWKDNVIVVEEEQKKKLQKLGGWLQILDEEGKEKYRLDAPSYLPHRYAPGELADLKSTTENVYSWYGEKDGRKLTWIYGSTHLLERLTSQATISGTNIDVPKALLEQVRREKGWIQVLNEQGEEIYQYRKPKSIPRQYSSGELSYYLSFAHKEDLSLKYWYDRRKERNWTWIYGTPPIDNQLMEEFWKKATTSFYIGWGLVAVIMAFLFGRRLGAPLLHMLNWLQNLDRGVYQEPVNRKGIPRSQMAGKKGLRRPYRIYRDVVQTMERLTQTLQRAEKERSRLEKTREEWITGVSHDMKTPLASVKGYADLLATSEYKWSDEEVRQFAKVVQDKSAYMERMLNDLSLTYRLKNESLPLHLTSCNLTELLRRSAIDVANDPIFSQQNITFQGPESKVVYPLDPHWFKRAVDNLVINAAQHNPAGTTIQVCLRERMSETPHTSAGLVIDIIDNGKGMDQESLEHLFDRYYRGTDTDRKEEGSGLGMIIAKQLIEAHGGRIEIHSQSGEGTTVSIFLPPISQS</sequence>
<gene>
    <name evidence="13" type="ORF">GXN76_01965</name>
</gene>
<dbReference type="SUPFAM" id="SSF55874">
    <property type="entry name" value="ATPase domain of HSP90 chaperone/DNA topoisomerase II/histidine kinase"/>
    <property type="match status" value="1"/>
</dbReference>
<evidence type="ECO:0000256" key="4">
    <source>
        <dbReference type="ARBA" id="ARBA00022553"/>
    </source>
</evidence>
<evidence type="ECO:0000256" key="10">
    <source>
        <dbReference type="SAM" id="Coils"/>
    </source>
</evidence>
<dbReference type="GO" id="GO:0005524">
    <property type="term" value="F:ATP binding"/>
    <property type="evidence" value="ECO:0007669"/>
    <property type="project" value="UniProtKB-KW"/>
</dbReference>
<evidence type="ECO:0000313" key="13">
    <source>
        <dbReference type="EMBL" id="QKG83355.1"/>
    </source>
</evidence>
<dbReference type="KEGG" id="kpul:GXN76_01965"/>
<keyword evidence="7 13" id="KW-0418">Kinase</keyword>
<protein>
    <recommendedName>
        <fullName evidence="3">histidine kinase</fullName>
        <ecNumber evidence="3">2.7.13.3</ecNumber>
    </recommendedName>
</protein>
<keyword evidence="8" id="KW-0067">ATP-binding</keyword>
<keyword evidence="9" id="KW-0902">Two-component regulatory system</keyword>
<keyword evidence="11" id="KW-0472">Membrane</keyword>
<dbReference type="PRINTS" id="PR00344">
    <property type="entry name" value="BCTRLSENSOR"/>
</dbReference>
<evidence type="ECO:0000256" key="1">
    <source>
        <dbReference type="ARBA" id="ARBA00000085"/>
    </source>
</evidence>
<dbReference type="InterPro" id="IPR036097">
    <property type="entry name" value="HisK_dim/P_sf"/>
</dbReference>
<dbReference type="InterPro" id="IPR005467">
    <property type="entry name" value="His_kinase_dom"/>
</dbReference>